<dbReference type="AlphaFoldDB" id="A0A9E6PR13"/>
<dbReference type="KEGG" id="pvw:HU752_013475"/>
<keyword evidence="2" id="KW-1185">Reference proteome</keyword>
<name>A0A9E6PR13_9PSED</name>
<proteinExistence type="predicted"/>
<sequence length="238" mass="25902">MNRREALISLVQLSAAGVIGSASAGVIRTDTHFPIGTQAEALPRPPSQGDLEYLTPAEAREVAALFDRLIPEDELGMGASQAGCVVFLDRQLAGPYGQASSTYRLGPCSKGTPEQGPQFRQTPAQRYREGLAHLGEHCQKHYACAFSDLMPTQQDDLLRAMEAGSGDLPSTLDSDFFALLLQNVREGYLADPMYGGNRDMVGWKLVGFPGARYDYRPYIHRKGMALNLEPVSLLDKVG</sequence>
<evidence type="ECO:0000313" key="1">
    <source>
        <dbReference type="EMBL" id="QXI30887.1"/>
    </source>
</evidence>
<dbReference type="InterPro" id="IPR027056">
    <property type="entry name" value="Gluconate_2DH_su3"/>
</dbReference>
<dbReference type="Proteomes" id="UP000634530">
    <property type="component" value="Chromosome"/>
</dbReference>
<gene>
    <name evidence="1" type="ORF">HU752_013475</name>
</gene>
<dbReference type="Pfam" id="PF13618">
    <property type="entry name" value="Gluconate_2-dh3"/>
    <property type="match status" value="1"/>
</dbReference>
<reference evidence="1 2" key="2">
    <citation type="journal article" date="2021" name="Microorganisms">
        <title>The Ever-Expanding Pseudomonas Genus: Description of 43 New Species and Partition of the Pseudomonas putida Group.</title>
        <authorList>
            <person name="Girard L."/>
            <person name="Lood C."/>
            <person name="Hofte M."/>
            <person name="Vandamme P."/>
            <person name="Rokni-Zadeh H."/>
            <person name="van Noort V."/>
            <person name="Lavigne R."/>
            <person name="De Mot R."/>
        </authorList>
    </citation>
    <scope>NUCLEOTIDE SEQUENCE [LARGE SCALE GENOMIC DNA]</scope>
    <source>
        <strain evidence="1 2">RW8P3</strain>
    </source>
</reference>
<evidence type="ECO:0000313" key="2">
    <source>
        <dbReference type="Proteomes" id="UP000634530"/>
    </source>
</evidence>
<reference evidence="1 2" key="1">
    <citation type="journal article" date="2020" name="Microorganisms">
        <title>Reliable Identification of Environmental Pseudomonas Isolates Using the rpoD Gene.</title>
        <authorList>
            <consortium name="The Broad Institute Genome Sequencing Platform"/>
            <person name="Girard L."/>
            <person name="Lood C."/>
            <person name="Rokni-Zadeh H."/>
            <person name="van Noort V."/>
            <person name="Lavigne R."/>
            <person name="De Mot R."/>
        </authorList>
    </citation>
    <scope>NUCLEOTIDE SEQUENCE [LARGE SCALE GENOMIC DNA]</scope>
    <source>
        <strain evidence="1 2">RW8P3</strain>
    </source>
</reference>
<dbReference type="EMBL" id="CP077093">
    <property type="protein sequence ID" value="QXI30887.1"/>
    <property type="molecule type" value="Genomic_DNA"/>
</dbReference>
<protein>
    <submittedName>
        <fullName evidence="1">Gluconate 2-dehydrogenase subunit 3 family protein</fullName>
    </submittedName>
</protein>
<dbReference type="RefSeq" id="WP_186680125.1">
    <property type="nucleotide sequence ID" value="NZ_CP077093.1"/>
</dbReference>
<accession>A0A9E6PR13</accession>
<organism evidence="1 2">
    <name type="scientific">Pseudomonas vanderleydeniana</name>
    <dbReference type="NCBI Taxonomy" id="2745495"/>
    <lineage>
        <taxon>Bacteria</taxon>
        <taxon>Pseudomonadati</taxon>
        <taxon>Pseudomonadota</taxon>
        <taxon>Gammaproteobacteria</taxon>
        <taxon>Pseudomonadales</taxon>
        <taxon>Pseudomonadaceae</taxon>
        <taxon>Pseudomonas</taxon>
    </lineage>
</organism>